<feature type="transmembrane region" description="Helical" evidence="1">
    <location>
        <begin position="172"/>
        <end position="192"/>
    </location>
</feature>
<feature type="transmembrane region" description="Helical" evidence="1">
    <location>
        <begin position="30"/>
        <end position="51"/>
    </location>
</feature>
<keyword evidence="1" id="KW-0812">Transmembrane</keyword>
<feature type="transmembrane region" description="Helical" evidence="1">
    <location>
        <begin position="126"/>
        <end position="152"/>
    </location>
</feature>
<comment type="caution">
    <text evidence="2">The sequence shown here is derived from an EMBL/GenBank/DDBJ whole genome shotgun (WGS) entry which is preliminary data.</text>
</comment>
<evidence type="ECO:0000256" key="1">
    <source>
        <dbReference type="SAM" id="Phobius"/>
    </source>
</evidence>
<dbReference type="Proteomes" id="UP000752013">
    <property type="component" value="Unassembled WGS sequence"/>
</dbReference>
<evidence type="ECO:0000313" key="3">
    <source>
        <dbReference type="Proteomes" id="UP000752013"/>
    </source>
</evidence>
<feature type="transmembrane region" description="Helical" evidence="1">
    <location>
        <begin position="94"/>
        <end position="114"/>
    </location>
</feature>
<keyword evidence="1" id="KW-0472">Membrane</keyword>
<dbReference type="RefSeq" id="WP_167702860.1">
    <property type="nucleotide sequence ID" value="NZ_CP118168.1"/>
</dbReference>
<sequence>MKQRQTILDSYSLSLLLFLYALLIPAHLAFGGWIFILCWSLLTIIALPRAFYHLDRIHLKRDVSIAMVVLCGLAVMTIYLVIGRVFYLDIDNDIQGIPLFLLLSVLIARIENVYESRELSLSPGRIVFTSLIVLLLFTLTRYTLLWSMSILHDLGIVGVESWRFWHAPTGRLFIIGFWVLGIDSVIALISTWRGE</sequence>
<keyword evidence="1" id="KW-1133">Transmembrane helix</keyword>
<name>A0A968GEQ0_9SPIO</name>
<dbReference type="EMBL" id="JAATLK010000001">
    <property type="protein sequence ID" value="NIZ46391.1"/>
    <property type="molecule type" value="Genomic_DNA"/>
</dbReference>
<feature type="transmembrane region" description="Helical" evidence="1">
    <location>
        <begin position="7"/>
        <end position="24"/>
    </location>
</feature>
<accession>A0A968GEQ0</accession>
<reference evidence="2" key="1">
    <citation type="submission" date="2020-03" db="EMBL/GenBank/DDBJ databases">
        <title>Spirochaetal bacteria isolated from arthropods constitute a novel genus Entomospira genus novum within the order Spirochaetales.</title>
        <authorList>
            <person name="Grana-Miraglia L."/>
            <person name="Sikutova S."/>
            <person name="Fingerle V."/>
            <person name="Sing A."/>
            <person name="Castillo-Ramirez S."/>
            <person name="Margos G."/>
            <person name="Rudolf I."/>
        </authorList>
    </citation>
    <scope>NUCLEOTIDE SEQUENCE</scope>
    <source>
        <strain evidence="2">BR208</strain>
    </source>
</reference>
<gene>
    <name evidence="2" type="ORF">HCT46_00415</name>
</gene>
<dbReference type="AlphaFoldDB" id="A0A968GEQ0"/>
<organism evidence="2 3">
    <name type="scientific">Entomospira nematocerorum</name>
    <dbReference type="NCBI Taxonomy" id="2719987"/>
    <lineage>
        <taxon>Bacteria</taxon>
        <taxon>Pseudomonadati</taxon>
        <taxon>Spirochaetota</taxon>
        <taxon>Spirochaetia</taxon>
        <taxon>Spirochaetales</taxon>
        <taxon>Spirochaetaceae</taxon>
        <taxon>Entomospira</taxon>
    </lineage>
</organism>
<protein>
    <submittedName>
        <fullName evidence="2">Uncharacterized protein</fullName>
    </submittedName>
</protein>
<evidence type="ECO:0000313" key="2">
    <source>
        <dbReference type="EMBL" id="NIZ46391.1"/>
    </source>
</evidence>
<feature type="transmembrane region" description="Helical" evidence="1">
    <location>
        <begin position="63"/>
        <end position="82"/>
    </location>
</feature>
<proteinExistence type="predicted"/>
<keyword evidence="3" id="KW-1185">Reference proteome</keyword>